<dbReference type="VEuPathDB" id="MicrosporidiaDB:SLOPH_2274"/>
<keyword evidence="1" id="KW-0175">Coiled coil</keyword>
<evidence type="ECO:0000313" key="3">
    <source>
        <dbReference type="Proteomes" id="UP000014978"/>
    </source>
</evidence>
<sequence length="718" mass="83040">MFNYLSSMLRTYFTKQTSNKRRKPNTHENPIKTTLDTDNLENIVAETSLSVREIFQRSLNDTAIGDALLKKSKRRIEDMDDIFKHKLIIDEGMKESITGIAGYENFIKREYERIYPYGAMSYLDNNENKVKINNLVRNNNKVNKIYHNHKPDMILSVSTDNNCFRCMETDIDNIYKQKYINLVKDIIRRLTNIVVKRENNINRYNSHNDLLRTNSFDWILNSSYNKSDKIKEINVLNEIKDVILKNVDNNCIEKDVRELENKLKRADNKLMEEYEKGFKELFEYNKRENEIRNEYDKEKIMINNDMNNIKQVTINEVPEIKEIKNEEINESINIQSDDKPEISESIGIQSDNKINDKPLFSSFSEETKTDYLSTSEETKDADNKPKFSFNFNNTVVDNKGLSNNVMTNNTLTDSKKPTPSIFNNISKEPTSSIFNNMTKEPTSNIFNNISKEATSNLFSNISKEPKVEEIELTKEKEQQKPSIFNQQNNNEIKKDVIFTFNQEDKKKDIISESKNITENLSLFKKDTQEIRTEEPQPIKPISLFNIPQQQNTTSEYNNANNTMPSFLQPQFNPFENSKRKINVQEPLFKRNETLTFSGINNNISDMNNSIGNTTNNIGNINNVGNTTNNINNTANTMFTTTPFNLNNTMNTNNGIGNTFNPSISTNNTNTSLFGNIPNINTEEKKKSEESLFNTLSGNDSTNPFEALLNYNNDTDKGN</sequence>
<protein>
    <submittedName>
        <fullName evidence="2">Uncharacterized protein</fullName>
    </submittedName>
</protein>
<feature type="coiled-coil region" evidence="1">
    <location>
        <begin position="249"/>
        <end position="276"/>
    </location>
</feature>
<reference evidence="3" key="1">
    <citation type="journal article" date="2013" name="PLoS Genet.">
        <title>The genome of Spraguea lophii and the basis of host-microsporidian interactions.</title>
        <authorList>
            <person name="Campbell S.E."/>
            <person name="Williams T.A."/>
            <person name="Yousuf A."/>
            <person name="Soanes D.M."/>
            <person name="Paszkiewicz K.H."/>
            <person name="Williams B.A.P."/>
        </authorList>
    </citation>
    <scope>NUCLEOTIDE SEQUENCE [LARGE SCALE GENOMIC DNA]</scope>
    <source>
        <strain evidence="3">42_110</strain>
    </source>
</reference>
<dbReference type="Proteomes" id="UP000014978">
    <property type="component" value="Unassembled WGS sequence"/>
</dbReference>
<dbReference type="InParanoid" id="S7W8M7"/>
<organism evidence="2 3">
    <name type="scientific">Spraguea lophii (strain 42_110)</name>
    <name type="common">Microsporidian parasite</name>
    <dbReference type="NCBI Taxonomy" id="1358809"/>
    <lineage>
        <taxon>Eukaryota</taxon>
        <taxon>Fungi</taxon>
        <taxon>Fungi incertae sedis</taxon>
        <taxon>Microsporidia</taxon>
        <taxon>Spragueidae</taxon>
        <taxon>Spraguea</taxon>
    </lineage>
</organism>
<dbReference type="AlphaFoldDB" id="S7W8M7"/>
<proteinExistence type="predicted"/>
<gene>
    <name evidence="2" type="ORF">SLOPH_2274</name>
</gene>
<keyword evidence="3" id="KW-1185">Reference proteome</keyword>
<dbReference type="EMBL" id="ATCN01001044">
    <property type="protein sequence ID" value="EPR78092.1"/>
    <property type="molecule type" value="Genomic_DNA"/>
</dbReference>
<dbReference type="HOGENOM" id="CLU_385258_0_0_1"/>
<name>S7W8M7_SPRLO</name>
<accession>S7W8M7</accession>
<feature type="non-terminal residue" evidence="2">
    <location>
        <position position="718"/>
    </location>
</feature>
<evidence type="ECO:0000313" key="2">
    <source>
        <dbReference type="EMBL" id="EPR78092.1"/>
    </source>
</evidence>
<evidence type="ECO:0000256" key="1">
    <source>
        <dbReference type="SAM" id="Coils"/>
    </source>
</evidence>
<comment type="caution">
    <text evidence="2">The sequence shown here is derived from an EMBL/GenBank/DDBJ whole genome shotgun (WGS) entry which is preliminary data.</text>
</comment>